<dbReference type="PROSITE" id="PS50995">
    <property type="entry name" value="HTH_MARR_2"/>
    <property type="match status" value="1"/>
</dbReference>
<sequence length="150" mass="17347">MSDNTRETEQALHLYRVLSRSYQSVWAHSMRDIKLHGLHPTEFAVLELLYHKGPQPLQQIGNSILITSGSVTYVVDKLEKNGMLSRQPYQKDRRVIHADLTEKGRALLDQIFPEHAEAIRHALGGLEEQEKEQLIHLLKKMGLEAERRFQ</sequence>
<dbReference type="Gene3D" id="1.10.10.10">
    <property type="entry name" value="Winged helix-like DNA-binding domain superfamily/Winged helix DNA-binding domain"/>
    <property type="match status" value="1"/>
</dbReference>
<dbReference type="Proteomes" id="UP000717624">
    <property type="component" value="Unassembled WGS sequence"/>
</dbReference>
<keyword evidence="6" id="KW-1185">Reference proteome</keyword>
<reference evidence="5" key="1">
    <citation type="submission" date="2021-01" db="EMBL/GenBank/DDBJ databases">
        <title>Genomic Encyclopedia of Type Strains, Phase IV (KMG-IV): sequencing the most valuable type-strain genomes for metagenomic binning, comparative biology and taxonomic classification.</title>
        <authorList>
            <person name="Goeker M."/>
        </authorList>
    </citation>
    <scope>NUCLEOTIDE SEQUENCE</scope>
    <source>
        <strain evidence="5">DSM 25523</strain>
    </source>
</reference>
<accession>A0A938Y2B7</accession>
<protein>
    <submittedName>
        <fullName evidence="5">MarR family 2-MHQ and catechol resistance regulon transcriptional repressor</fullName>
    </submittedName>
</protein>
<dbReference type="InterPro" id="IPR036390">
    <property type="entry name" value="WH_DNA-bd_sf"/>
</dbReference>
<gene>
    <name evidence="5" type="ORF">JOD01_001516</name>
</gene>
<dbReference type="PANTHER" id="PTHR42756:SF1">
    <property type="entry name" value="TRANSCRIPTIONAL REPRESSOR OF EMRAB OPERON"/>
    <property type="match status" value="1"/>
</dbReference>
<proteinExistence type="predicted"/>
<evidence type="ECO:0000313" key="6">
    <source>
        <dbReference type="Proteomes" id="UP000717624"/>
    </source>
</evidence>
<dbReference type="PANTHER" id="PTHR42756">
    <property type="entry name" value="TRANSCRIPTIONAL REGULATOR, MARR"/>
    <property type="match status" value="1"/>
</dbReference>
<dbReference type="RefSeq" id="WP_239565298.1">
    <property type="nucleotide sequence ID" value="NZ_BAABIN010000007.1"/>
</dbReference>
<dbReference type="AlphaFoldDB" id="A0A938Y2B7"/>
<dbReference type="SMART" id="SM00347">
    <property type="entry name" value="HTH_MARR"/>
    <property type="match status" value="1"/>
</dbReference>
<evidence type="ECO:0000313" key="5">
    <source>
        <dbReference type="EMBL" id="MBM7589915.1"/>
    </source>
</evidence>
<dbReference type="SUPFAM" id="SSF46785">
    <property type="entry name" value="Winged helix' DNA-binding domain"/>
    <property type="match status" value="1"/>
</dbReference>
<dbReference type="InterPro" id="IPR000835">
    <property type="entry name" value="HTH_MarR-typ"/>
</dbReference>
<keyword evidence="2" id="KW-0238">DNA-binding</keyword>
<evidence type="ECO:0000256" key="2">
    <source>
        <dbReference type="ARBA" id="ARBA00023125"/>
    </source>
</evidence>
<evidence type="ECO:0000256" key="1">
    <source>
        <dbReference type="ARBA" id="ARBA00023015"/>
    </source>
</evidence>
<organism evidence="5 6">
    <name type="scientific">Brevibacillus fulvus</name>
    <dbReference type="NCBI Taxonomy" id="1125967"/>
    <lineage>
        <taxon>Bacteria</taxon>
        <taxon>Bacillati</taxon>
        <taxon>Bacillota</taxon>
        <taxon>Bacilli</taxon>
        <taxon>Bacillales</taxon>
        <taxon>Paenibacillaceae</taxon>
        <taxon>Brevibacillus</taxon>
    </lineage>
</organism>
<keyword evidence="3" id="KW-0804">Transcription</keyword>
<dbReference type="GO" id="GO:0003677">
    <property type="term" value="F:DNA binding"/>
    <property type="evidence" value="ECO:0007669"/>
    <property type="project" value="UniProtKB-KW"/>
</dbReference>
<dbReference type="EMBL" id="JAFBEB010000004">
    <property type="protein sequence ID" value="MBM7589915.1"/>
    <property type="molecule type" value="Genomic_DNA"/>
</dbReference>
<feature type="domain" description="HTH marR-type" evidence="4">
    <location>
        <begin position="11"/>
        <end position="143"/>
    </location>
</feature>
<dbReference type="InterPro" id="IPR036388">
    <property type="entry name" value="WH-like_DNA-bd_sf"/>
</dbReference>
<comment type="caution">
    <text evidence="5">The sequence shown here is derived from an EMBL/GenBank/DDBJ whole genome shotgun (WGS) entry which is preliminary data.</text>
</comment>
<dbReference type="PRINTS" id="PR00598">
    <property type="entry name" value="HTHMARR"/>
</dbReference>
<evidence type="ECO:0000259" key="4">
    <source>
        <dbReference type="PROSITE" id="PS50995"/>
    </source>
</evidence>
<dbReference type="Pfam" id="PF01047">
    <property type="entry name" value="MarR"/>
    <property type="match status" value="1"/>
</dbReference>
<dbReference type="GO" id="GO:0003700">
    <property type="term" value="F:DNA-binding transcription factor activity"/>
    <property type="evidence" value="ECO:0007669"/>
    <property type="project" value="InterPro"/>
</dbReference>
<name>A0A938Y2B7_9BACL</name>
<evidence type="ECO:0000256" key="3">
    <source>
        <dbReference type="ARBA" id="ARBA00023163"/>
    </source>
</evidence>
<keyword evidence="1" id="KW-0805">Transcription regulation</keyword>